<evidence type="ECO:0008006" key="4">
    <source>
        <dbReference type="Google" id="ProtNLM"/>
    </source>
</evidence>
<protein>
    <recommendedName>
        <fullName evidence="4">Pyridoxamine 5'-phosphate oxidase-like FMN-binding protein</fullName>
    </recommendedName>
</protein>
<evidence type="ECO:0000256" key="1">
    <source>
        <dbReference type="ARBA" id="ARBA00023002"/>
    </source>
</evidence>
<reference evidence="2 3" key="1">
    <citation type="journal article" date="2012" name="J. Bacteriol.">
        <title>Draft Genome Sequence of an Ammonia-Oxidizing Archaeon, "Candidatus Nitrosopumilus sediminis" AR2, from Svalbard in the Arctic Circle.</title>
        <authorList>
            <person name="Park S.J."/>
            <person name="Kim J.G."/>
            <person name="Jung M.Y."/>
            <person name="Kim S.J."/>
            <person name="Cha I.T."/>
            <person name="Ghai R."/>
            <person name="Martin-Cuadrado A.B."/>
            <person name="Rodriguez-Valera F."/>
            <person name="Rhee S.K."/>
        </authorList>
    </citation>
    <scope>NUCLEOTIDE SEQUENCE [LARGE SCALE GENOMIC DNA]</scope>
    <source>
        <strain evidence="2 3">AR2</strain>
    </source>
</reference>
<dbReference type="HOGENOM" id="CLU_1754644_0_0_2"/>
<sequence>MEVIIMQQLDKQFCDNMIDDSRIPIRIAFIKHDGSPNIISLWYELIEGKIYCATQKKAKIVSYLEKNPHCGFEIAADKPPYKGFRGTGLAKIIPSDGKKILSLLMAKYLGDKTSTLSQYLQKNLSTEVAIEITPQKIVYYDYSKRMKDV</sequence>
<accession>K0BBV1</accession>
<keyword evidence="1" id="KW-0560">Oxidoreductase</keyword>
<dbReference type="PANTHER" id="PTHR35176:SF6">
    <property type="entry name" value="HEME OXYGENASE HI_0854-RELATED"/>
    <property type="match status" value="1"/>
</dbReference>
<proteinExistence type="predicted"/>
<dbReference type="Gene3D" id="2.30.110.10">
    <property type="entry name" value="Electron Transport, Fmn-binding Protein, Chain A"/>
    <property type="match status" value="1"/>
</dbReference>
<organism evidence="2 3">
    <name type="scientific">Candidatus Nitrosopumilus sediminis</name>
    <dbReference type="NCBI Taxonomy" id="1229909"/>
    <lineage>
        <taxon>Archaea</taxon>
        <taxon>Nitrososphaerota</taxon>
        <taxon>Nitrososphaeria</taxon>
        <taxon>Nitrosopumilales</taxon>
        <taxon>Nitrosopumilaceae</taxon>
        <taxon>Nitrosopumilus</taxon>
    </lineage>
</organism>
<dbReference type="Proteomes" id="UP000006100">
    <property type="component" value="Chromosome"/>
</dbReference>
<name>K0BBV1_9ARCH</name>
<dbReference type="GO" id="GO:0005829">
    <property type="term" value="C:cytosol"/>
    <property type="evidence" value="ECO:0007669"/>
    <property type="project" value="TreeGrafter"/>
</dbReference>
<dbReference type="PATRIC" id="fig|1229909.8.peg.1227"/>
<dbReference type="eggNOG" id="arCOG00516">
    <property type="taxonomic scope" value="Archaea"/>
</dbReference>
<evidence type="ECO:0000313" key="2">
    <source>
        <dbReference type="EMBL" id="AFS82919.1"/>
    </source>
</evidence>
<dbReference type="SUPFAM" id="SSF50475">
    <property type="entry name" value="FMN-binding split barrel"/>
    <property type="match status" value="1"/>
</dbReference>
<dbReference type="PANTHER" id="PTHR35176">
    <property type="entry name" value="HEME OXYGENASE HI_0854-RELATED"/>
    <property type="match status" value="1"/>
</dbReference>
<dbReference type="AlphaFoldDB" id="K0BBV1"/>
<dbReference type="InterPro" id="IPR012349">
    <property type="entry name" value="Split_barrel_FMN-bd"/>
</dbReference>
<dbReference type="STRING" id="1229909.NSED_05585"/>
<gene>
    <name evidence="2" type="ORF">NSED_05585</name>
</gene>
<dbReference type="InterPro" id="IPR052019">
    <property type="entry name" value="F420H2_bilvrd_red/Heme_oxyg"/>
</dbReference>
<evidence type="ECO:0000313" key="3">
    <source>
        <dbReference type="Proteomes" id="UP000006100"/>
    </source>
</evidence>
<dbReference type="EMBL" id="CP003843">
    <property type="protein sequence ID" value="AFS82919.1"/>
    <property type="molecule type" value="Genomic_DNA"/>
</dbReference>
<dbReference type="KEGG" id="nir:NSED_05585"/>
<keyword evidence="3" id="KW-1185">Reference proteome</keyword>
<dbReference type="GO" id="GO:0070967">
    <property type="term" value="F:coenzyme F420 binding"/>
    <property type="evidence" value="ECO:0007669"/>
    <property type="project" value="TreeGrafter"/>
</dbReference>
<dbReference type="GO" id="GO:0016627">
    <property type="term" value="F:oxidoreductase activity, acting on the CH-CH group of donors"/>
    <property type="evidence" value="ECO:0007669"/>
    <property type="project" value="TreeGrafter"/>
</dbReference>